<dbReference type="RefSeq" id="WP_344605008.1">
    <property type="nucleotide sequence ID" value="NZ_BAAAHE010000018.1"/>
</dbReference>
<feature type="region of interest" description="Disordered" evidence="17">
    <location>
        <begin position="254"/>
        <end position="331"/>
    </location>
</feature>
<dbReference type="Proteomes" id="UP001500957">
    <property type="component" value="Unassembled WGS sequence"/>
</dbReference>
<comment type="similarity">
    <text evidence="2">Belongs to the OXA1/ALB3/YidC family. Type 1 subfamily.</text>
</comment>
<keyword evidence="8 18" id="KW-1133">Transmembrane helix</keyword>
<comment type="subunit">
    <text evidence="12">Interacts with the Sec translocase complex via SecD. Specifically interacts with transmembrane segments of nascent integral membrane proteins during membrane integration.</text>
</comment>
<reference evidence="21" key="1">
    <citation type="journal article" date="2019" name="Int. J. Syst. Evol. Microbiol.">
        <title>The Global Catalogue of Microorganisms (GCM) 10K type strain sequencing project: providing services to taxonomists for standard genome sequencing and annotation.</title>
        <authorList>
            <consortium name="The Broad Institute Genomics Platform"/>
            <consortium name="The Broad Institute Genome Sequencing Center for Infectious Disease"/>
            <person name="Wu L."/>
            <person name="Ma J."/>
        </authorList>
    </citation>
    <scope>NUCLEOTIDE SEQUENCE [LARGE SCALE GENOMIC DNA]</scope>
    <source>
        <strain evidence="21">JCM 10671</strain>
    </source>
</reference>
<evidence type="ECO:0000256" key="2">
    <source>
        <dbReference type="ARBA" id="ARBA00010527"/>
    </source>
</evidence>
<keyword evidence="9 18" id="KW-0472">Membrane</keyword>
<accession>A0ABP3RY00</accession>
<comment type="subcellular location">
    <subcellularLocation>
        <location evidence="1">Cell membrane</location>
        <topology evidence="1">Multi-pass membrane protein</topology>
    </subcellularLocation>
    <subcellularLocation>
        <location evidence="16">Membrane</location>
        <topology evidence="16">Multi-pass membrane protein</topology>
    </subcellularLocation>
</comment>
<evidence type="ECO:0000256" key="17">
    <source>
        <dbReference type="SAM" id="MobiDB-lite"/>
    </source>
</evidence>
<evidence type="ECO:0000259" key="19">
    <source>
        <dbReference type="Pfam" id="PF02096"/>
    </source>
</evidence>
<name>A0ABP3RY00_9ACTN</name>
<feature type="transmembrane region" description="Helical" evidence="18">
    <location>
        <begin position="207"/>
        <end position="230"/>
    </location>
</feature>
<feature type="domain" description="Membrane insertase YidC/Oxa/ALB C-terminal" evidence="19">
    <location>
        <begin position="33"/>
        <end position="243"/>
    </location>
</feature>
<evidence type="ECO:0000313" key="21">
    <source>
        <dbReference type="Proteomes" id="UP001500957"/>
    </source>
</evidence>
<keyword evidence="5" id="KW-1003">Cell membrane</keyword>
<sequence>MKIFEPLYDAVSWIILTFHTGFDSLGLSPSWSWCLAIVCLVVVIRILLIPLFVKQIKSMRAMQQLQPEIKKIQQRYKGDRERTSQELMKLYKEHNTNPLASCFPILAQAPIFFALYRVLNSVSKEQAIGVLDLEDVRSARDAVFLGAGLDDKFVGADSLTVQIVTVIMILAMSGSQFYTQRQLMTKNMPASAMEASPFMRQQKVMMYLFPIMFAVFGINFPVGVLLYWLVSNFWSMGQQMYVIRRMPAVGSKAHDAMLKRQEKKGKKRPDEAVTSASDDSDDPSSKPSGPSAPVRARGPQPAKKAAANGTPGVRQQPQRQPKSKRAGSKKR</sequence>
<dbReference type="NCBIfam" id="NF002350">
    <property type="entry name" value="PRK01315.1"/>
    <property type="match status" value="1"/>
</dbReference>
<organism evidence="20 21">
    <name type="scientific">Sporichthya brevicatena</name>
    <dbReference type="NCBI Taxonomy" id="171442"/>
    <lineage>
        <taxon>Bacteria</taxon>
        <taxon>Bacillati</taxon>
        <taxon>Actinomycetota</taxon>
        <taxon>Actinomycetes</taxon>
        <taxon>Sporichthyales</taxon>
        <taxon>Sporichthyaceae</taxon>
        <taxon>Sporichthya</taxon>
    </lineage>
</organism>
<dbReference type="EMBL" id="BAAAHE010000018">
    <property type="protein sequence ID" value="GAA0620743.1"/>
    <property type="molecule type" value="Genomic_DNA"/>
</dbReference>
<evidence type="ECO:0000256" key="3">
    <source>
        <dbReference type="ARBA" id="ARBA00015325"/>
    </source>
</evidence>
<evidence type="ECO:0000313" key="20">
    <source>
        <dbReference type="EMBL" id="GAA0620743.1"/>
    </source>
</evidence>
<evidence type="ECO:0000256" key="10">
    <source>
        <dbReference type="ARBA" id="ARBA00023186"/>
    </source>
</evidence>
<evidence type="ECO:0000256" key="5">
    <source>
        <dbReference type="ARBA" id="ARBA00022475"/>
    </source>
</evidence>
<keyword evidence="7" id="KW-0653">Protein transport</keyword>
<evidence type="ECO:0000256" key="15">
    <source>
        <dbReference type="ARBA" id="ARBA00033342"/>
    </source>
</evidence>
<comment type="caution">
    <text evidence="20">The sequence shown here is derived from an EMBL/GenBank/DDBJ whole genome shotgun (WGS) entry which is preliminary data.</text>
</comment>
<dbReference type="PANTHER" id="PTHR12428:SF65">
    <property type="entry name" value="CYTOCHROME C OXIDASE ASSEMBLY PROTEIN COX18, MITOCHONDRIAL"/>
    <property type="match status" value="1"/>
</dbReference>
<evidence type="ECO:0000256" key="4">
    <source>
        <dbReference type="ARBA" id="ARBA00022448"/>
    </source>
</evidence>
<evidence type="ECO:0000256" key="13">
    <source>
        <dbReference type="ARBA" id="ARBA00031538"/>
    </source>
</evidence>
<dbReference type="CDD" id="cd20070">
    <property type="entry name" value="5TM_YidC_Alb3"/>
    <property type="match status" value="1"/>
</dbReference>
<proteinExistence type="inferred from homology"/>
<evidence type="ECO:0000256" key="9">
    <source>
        <dbReference type="ARBA" id="ARBA00023136"/>
    </source>
</evidence>
<evidence type="ECO:0000256" key="6">
    <source>
        <dbReference type="ARBA" id="ARBA00022692"/>
    </source>
</evidence>
<evidence type="ECO:0000256" key="1">
    <source>
        <dbReference type="ARBA" id="ARBA00004651"/>
    </source>
</evidence>
<evidence type="ECO:0000256" key="11">
    <source>
        <dbReference type="ARBA" id="ARBA00025034"/>
    </source>
</evidence>
<evidence type="ECO:0000256" key="7">
    <source>
        <dbReference type="ARBA" id="ARBA00022927"/>
    </source>
</evidence>
<dbReference type="InterPro" id="IPR001708">
    <property type="entry name" value="YidC/ALB3/OXA1/COX18"/>
</dbReference>
<evidence type="ECO:0000256" key="18">
    <source>
        <dbReference type="SAM" id="Phobius"/>
    </source>
</evidence>
<feature type="transmembrane region" description="Helical" evidence="18">
    <location>
        <begin position="30"/>
        <end position="53"/>
    </location>
</feature>
<keyword evidence="21" id="KW-1185">Reference proteome</keyword>
<comment type="function">
    <text evidence="11">Required for the insertion and/or proper folding and/or complex formation of integral membrane proteins into the membrane. Involved in integration of membrane proteins that insert both dependently and independently of the Sec translocase complex, as well as at least some lipoproteins. Aids folding of multispanning membrane proteins.</text>
</comment>
<dbReference type="NCBIfam" id="TIGR03592">
    <property type="entry name" value="yidC_oxa1_cterm"/>
    <property type="match status" value="1"/>
</dbReference>
<evidence type="ECO:0000256" key="14">
    <source>
        <dbReference type="ARBA" id="ARBA00033245"/>
    </source>
</evidence>
<evidence type="ECO:0000256" key="12">
    <source>
        <dbReference type="ARBA" id="ARBA00026028"/>
    </source>
</evidence>
<keyword evidence="10" id="KW-0143">Chaperone</keyword>
<keyword evidence="4" id="KW-0813">Transport</keyword>
<feature type="transmembrane region" description="Helical" evidence="18">
    <location>
        <begin position="159"/>
        <end position="178"/>
    </location>
</feature>
<dbReference type="InterPro" id="IPR047196">
    <property type="entry name" value="YidC_ALB_C"/>
</dbReference>
<feature type="compositionally biased region" description="Basic residues" evidence="17">
    <location>
        <begin position="321"/>
        <end position="331"/>
    </location>
</feature>
<dbReference type="InterPro" id="IPR028055">
    <property type="entry name" value="YidC/Oxa/ALB_C"/>
</dbReference>
<dbReference type="Pfam" id="PF02096">
    <property type="entry name" value="60KD_IMP"/>
    <property type="match status" value="1"/>
</dbReference>
<gene>
    <name evidence="20" type="ORF">GCM10009547_24200</name>
</gene>
<keyword evidence="6 16" id="KW-0812">Transmembrane</keyword>
<feature type="transmembrane region" description="Helical" evidence="18">
    <location>
        <begin position="98"/>
        <end position="116"/>
    </location>
</feature>
<dbReference type="PANTHER" id="PTHR12428">
    <property type="entry name" value="OXA1"/>
    <property type="match status" value="1"/>
</dbReference>
<evidence type="ECO:0000256" key="16">
    <source>
        <dbReference type="RuleBase" id="RU003945"/>
    </source>
</evidence>
<evidence type="ECO:0000256" key="8">
    <source>
        <dbReference type="ARBA" id="ARBA00022989"/>
    </source>
</evidence>
<protein>
    <recommendedName>
        <fullName evidence="3">Membrane protein insertase YidC</fullName>
    </recommendedName>
    <alternativeName>
        <fullName evidence="15">Foldase YidC</fullName>
    </alternativeName>
    <alternativeName>
        <fullName evidence="14">Membrane integrase YidC</fullName>
    </alternativeName>
    <alternativeName>
        <fullName evidence="13">Membrane protein YidC</fullName>
    </alternativeName>
</protein>